<organism evidence="2 3">
    <name type="scientific">Calocera cornea HHB12733</name>
    <dbReference type="NCBI Taxonomy" id="1353952"/>
    <lineage>
        <taxon>Eukaryota</taxon>
        <taxon>Fungi</taxon>
        <taxon>Dikarya</taxon>
        <taxon>Basidiomycota</taxon>
        <taxon>Agaricomycotina</taxon>
        <taxon>Dacrymycetes</taxon>
        <taxon>Dacrymycetales</taxon>
        <taxon>Dacrymycetaceae</taxon>
        <taxon>Calocera</taxon>
    </lineage>
</organism>
<dbReference type="AlphaFoldDB" id="A0A165IBN2"/>
<proteinExistence type="predicted"/>
<evidence type="ECO:0000313" key="2">
    <source>
        <dbReference type="EMBL" id="KZT60365.1"/>
    </source>
</evidence>
<keyword evidence="3" id="KW-1185">Reference proteome</keyword>
<dbReference type="Proteomes" id="UP000076842">
    <property type="component" value="Unassembled WGS sequence"/>
</dbReference>
<evidence type="ECO:0000313" key="3">
    <source>
        <dbReference type="Proteomes" id="UP000076842"/>
    </source>
</evidence>
<sequence length="243" mass="26679">MAVGEGKQSRRTRGCCTAHTGVLARPASTHLTQPGASQSGASRAQRPNPIPTPSRDGIESHRVTPADPRGRGRSVSSQGLSAHRAALATRPLRPHVTDLYASSHAPVTGARVLGGECYQRRSGYHFNLRKIRHTVQRSTLYTTTARWETRLRAALTHRLKAPRDRQYIHQFPLPSPWSALLILTGVQASRRLRAVHRHCRAHNIPCAPPAARKCSRELAASWCLGDGGWTLPMDGRVERPCGV</sequence>
<feature type="compositionally biased region" description="Basic and acidic residues" evidence="1">
    <location>
        <begin position="56"/>
        <end position="70"/>
    </location>
</feature>
<feature type="region of interest" description="Disordered" evidence="1">
    <location>
        <begin position="1"/>
        <end position="88"/>
    </location>
</feature>
<accession>A0A165IBN2</accession>
<reference evidence="2 3" key="1">
    <citation type="journal article" date="2016" name="Mol. Biol. Evol.">
        <title>Comparative Genomics of Early-Diverging Mushroom-Forming Fungi Provides Insights into the Origins of Lignocellulose Decay Capabilities.</title>
        <authorList>
            <person name="Nagy L.G."/>
            <person name="Riley R."/>
            <person name="Tritt A."/>
            <person name="Adam C."/>
            <person name="Daum C."/>
            <person name="Floudas D."/>
            <person name="Sun H."/>
            <person name="Yadav J.S."/>
            <person name="Pangilinan J."/>
            <person name="Larsson K.H."/>
            <person name="Matsuura K."/>
            <person name="Barry K."/>
            <person name="Labutti K."/>
            <person name="Kuo R."/>
            <person name="Ohm R.A."/>
            <person name="Bhattacharya S.S."/>
            <person name="Shirouzu T."/>
            <person name="Yoshinaga Y."/>
            <person name="Martin F.M."/>
            <person name="Grigoriev I.V."/>
            <person name="Hibbett D.S."/>
        </authorList>
    </citation>
    <scope>NUCLEOTIDE SEQUENCE [LARGE SCALE GENOMIC DNA]</scope>
    <source>
        <strain evidence="2 3">HHB12733</strain>
    </source>
</reference>
<protein>
    <submittedName>
        <fullName evidence="2">Uncharacterized protein</fullName>
    </submittedName>
</protein>
<gene>
    <name evidence="2" type="ORF">CALCODRAFT_115008</name>
</gene>
<name>A0A165IBN2_9BASI</name>
<dbReference type="EMBL" id="KV423931">
    <property type="protein sequence ID" value="KZT60365.1"/>
    <property type="molecule type" value="Genomic_DNA"/>
</dbReference>
<feature type="compositionally biased region" description="Polar residues" evidence="1">
    <location>
        <begin position="29"/>
        <end position="42"/>
    </location>
</feature>
<evidence type="ECO:0000256" key="1">
    <source>
        <dbReference type="SAM" id="MobiDB-lite"/>
    </source>
</evidence>
<dbReference type="InParanoid" id="A0A165IBN2"/>